<protein>
    <submittedName>
        <fullName evidence="1">Uncharacterized protein</fullName>
    </submittedName>
</protein>
<evidence type="ECO:0000313" key="2">
    <source>
        <dbReference type="Proteomes" id="UP001482620"/>
    </source>
</evidence>
<sequence length="120" mass="13139">MPTVTSLPVMCSGPVTNAIIMAVSANMFLPDSRPAVPLPRFSRHLHTSEGADGEAGAVCVRPALHAQVSVQVKPHLCWALVACSQFLWPLTCFKDNCSFPPTEKCLFSDRIRVKFSFITH</sequence>
<reference evidence="1 2" key="1">
    <citation type="submission" date="2021-06" db="EMBL/GenBank/DDBJ databases">
        <authorList>
            <person name="Palmer J.M."/>
        </authorList>
    </citation>
    <scope>NUCLEOTIDE SEQUENCE [LARGE SCALE GENOMIC DNA]</scope>
    <source>
        <strain evidence="2">if_2019</strain>
        <tissue evidence="1">Muscle</tissue>
    </source>
</reference>
<name>A0ABV0TRC2_9TELE</name>
<comment type="caution">
    <text evidence="1">The sequence shown here is derived from an EMBL/GenBank/DDBJ whole genome shotgun (WGS) entry which is preliminary data.</text>
</comment>
<organism evidence="1 2">
    <name type="scientific">Ilyodon furcidens</name>
    <name type="common">goldbreast splitfin</name>
    <dbReference type="NCBI Taxonomy" id="33524"/>
    <lineage>
        <taxon>Eukaryota</taxon>
        <taxon>Metazoa</taxon>
        <taxon>Chordata</taxon>
        <taxon>Craniata</taxon>
        <taxon>Vertebrata</taxon>
        <taxon>Euteleostomi</taxon>
        <taxon>Actinopterygii</taxon>
        <taxon>Neopterygii</taxon>
        <taxon>Teleostei</taxon>
        <taxon>Neoteleostei</taxon>
        <taxon>Acanthomorphata</taxon>
        <taxon>Ovalentaria</taxon>
        <taxon>Atherinomorphae</taxon>
        <taxon>Cyprinodontiformes</taxon>
        <taxon>Goodeidae</taxon>
        <taxon>Ilyodon</taxon>
    </lineage>
</organism>
<gene>
    <name evidence="1" type="ORF">ILYODFUR_035740</name>
</gene>
<dbReference type="Proteomes" id="UP001482620">
    <property type="component" value="Unassembled WGS sequence"/>
</dbReference>
<keyword evidence="2" id="KW-1185">Reference proteome</keyword>
<proteinExistence type="predicted"/>
<dbReference type="EMBL" id="JAHRIQ010041706">
    <property type="protein sequence ID" value="MEQ2234860.1"/>
    <property type="molecule type" value="Genomic_DNA"/>
</dbReference>
<evidence type="ECO:0000313" key="1">
    <source>
        <dbReference type="EMBL" id="MEQ2234860.1"/>
    </source>
</evidence>
<accession>A0ABV0TRC2</accession>